<name>A0ABT3GGP6_9BACT</name>
<evidence type="ECO:0000313" key="2">
    <source>
        <dbReference type="Proteomes" id="UP001320876"/>
    </source>
</evidence>
<dbReference type="RefSeq" id="WP_264486551.1">
    <property type="nucleotide sequence ID" value="NZ_JAPDDT010000002.1"/>
</dbReference>
<dbReference type="EMBL" id="JAPDDT010000002">
    <property type="protein sequence ID" value="MCW1922443.1"/>
    <property type="molecule type" value="Genomic_DNA"/>
</dbReference>
<sequence>MAPAREPPGISGVIYGEEYATSDLGSWLPIPDTGSGGSHVFAVPMAGKEALFIRLVVIAE</sequence>
<organism evidence="1 2">
    <name type="scientific">Luteolibacter arcticus</name>
    <dbReference type="NCBI Taxonomy" id="1581411"/>
    <lineage>
        <taxon>Bacteria</taxon>
        <taxon>Pseudomonadati</taxon>
        <taxon>Verrucomicrobiota</taxon>
        <taxon>Verrucomicrobiia</taxon>
        <taxon>Verrucomicrobiales</taxon>
        <taxon>Verrucomicrobiaceae</taxon>
        <taxon>Luteolibacter</taxon>
    </lineage>
</organism>
<dbReference type="Proteomes" id="UP001320876">
    <property type="component" value="Unassembled WGS sequence"/>
</dbReference>
<gene>
    <name evidence="1" type="ORF">OKA05_07745</name>
</gene>
<comment type="caution">
    <text evidence="1">The sequence shown here is derived from an EMBL/GenBank/DDBJ whole genome shotgun (WGS) entry which is preliminary data.</text>
</comment>
<reference evidence="1 2" key="1">
    <citation type="submission" date="2022-10" db="EMBL/GenBank/DDBJ databases">
        <title>Luteolibacter arcticus strain CCTCC AB 2014275, whole genome shotgun sequencing project.</title>
        <authorList>
            <person name="Zhao G."/>
            <person name="Shen L."/>
        </authorList>
    </citation>
    <scope>NUCLEOTIDE SEQUENCE [LARGE SCALE GENOMIC DNA]</scope>
    <source>
        <strain evidence="1 2">CCTCC AB 2014275</strain>
    </source>
</reference>
<proteinExistence type="predicted"/>
<protein>
    <submittedName>
        <fullName evidence="1">Uncharacterized protein</fullName>
    </submittedName>
</protein>
<accession>A0ABT3GGP6</accession>
<keyword evidence="2" id="KW-1185">Reference proteome</keyword>
<evidence type="ECO:0000313" key="1">
    <source>
        <dbReference type="EMBL" id="MCW1922443.1"/>
    </source>
</evidence>